<name>W1XVI4_9ZZZZ</name>
<evidence type="ECO:0000313" key="2">
    <source>
        <dbReference type="EMBL" id="ETJ32884.1"/>
    </source>
</evidence>
<accession>W1XVI4</accession>
<organism evidence="2">
    <name type="scientific">human gut metagenome</name>
    <dbReference type="NCBI Taxonomy" id="408170"/>
    <lineage>
        <taxon>unclassified sequences</taxon>
        <taxon>metagenomes</taxon>
        <taxon>organismal metagenomes</taxon>
    </lineage>
</organism>
<gene>
    <name evidence="2" type="ORF">Q604_UNBC12671G0001</name>
</gene>
<dbReference type="AlphaFoldDB" id="W1XVI4"/>
<reference evidence="2" key="1">
    <citation type="submission" date="2013-12" db="EMBL/GenBank/DDBJ databases">
        <title>A Varibaculum cambriense genome reconstructed from a premature infant gut community with otherwise low bacterial novelty that shifts toward anaerobic metabolism during the third week of life.</title>
        <authorList>
            <person name="Brown C.T."/>
            <person name="Sharon I."/>
            <person name="Thomas B.C."/>
            <person name="Castelle C.J."/>
            <person name="Morowitz M.J."/>
            <person name="Banfield J.F."/>
        </authorList>
    </citation>
    <scope>NUCLEOTIDE SEQUENCE</scope>
</reference>
<proteinExistence type="predicted"/>
<dbReference type="EMBL" id="AZMM01012671">
    <property type="protein sequence ID" value="ETJ32884.1"/>
    <property type="molecule type" value="Genomic_DNA"/>
</dbReference>
<feature type="region of interest" description="Disordered" evidence="1">
    <location>
        <begin position="1"/>
        <end position="29"/>
    </location>
</feature>
<protein>
    <submittedName>
        <fullName evidence="2">Uncharacterized protein</fullName>
    </submittedName>
</protein>
<feature type="non-terminal residue" evidence="2">
    <location>
        <position position="1"/>
    </location>
</feature>
<sequence length="63" mass="7088">ADLTAKENTLKDKQAATKQAQNTLDSSKEELKGHKGINLPANFIRISILRIIPSKFNILTRHF</sequence>
<feature type="compositionally biased region" description="Polar residues" evidence="1">
    <location>
        <begin position="16"/>
        <end position="25"/>
    </location>
</feature>
<comment type="caution">
    <text evidence="2">The sequence shown here is derived from an EMBL/GenBank/DDBJ whole genome shotgun (WGS) entry which is preliminary data.</text>
</comment>
<feature type="compositionally biased region" description="Basic and acidic residues" evidence="1">
    <location>
        <begin position="1"/>
        <end position="15"/>
    </location>
</feature>
<evidence type="ECO:0000256" key="1">
    <source>
        <dbReference type="SAM" id="MobiDB-lite"/>
    </source>
</evidence>